<organism evidence="1 2">
    <name type="scientific">Eubacterium plexicaudatum ASF492</name>
    <dbReference type="NCBI Taxonomy" id="1235802"/>
    <lineage>
        <taxon>Bacteria</taxon>
        <taxon>Bacillati</taxon>
        <taxon>Bacillota</taxon>
        <taxon>Clostridia</taxon>
        <taxon>Eubacteriales</taxon>
        <taxon>Eubacteriaceae</taxon>
        <taxon>Eubacterium</taxon>
    </lineage>
</organism>
<accession>N2AWV4</accession>
<evidence type="ECO:0000313" key="1">
    <source>
        <dbReference type="EMBL" id="EMZ33747.1"/>
    </source>
</evidence>
<dbReference type="STRING" id="1235802.C823_01286"/>
<dbReference type="AlphaFoldDB" id="N2AWV4"/>
<dbReference type="Proteomes" id="UP000012589">
    <property type="component" value="Unassembled WGS sequence"/>
</dbReference>
<reference evidence="1 2" key="1">
    <citation type="journal article" date="2014" name="Genome Announc.">
        <title>Draft genome sequences of the altered schaedler flora, a defined bacterial community from gnotobiotic mice.</title>
        <authorList>
            <person name="Wannemuehler M.J."/>
            <person name="Overstreet A.M."/>
            <person name="Ward D.V."/>
            <person name="Phillips G.J."/>
        </authorList>
    </citation>
    <scope>NUCLEOTIDE SEQUENCE [LARGE SCALE GENOMIC DNA]</scope>
    <source>
        <strain evidence="1 2">ASF492</strain>
    </source>
</reference>
<dbReference type="SUPFAM" id="SSF48452">
    <property type="entry name" value="TPR-like"/>
    <property type="match status" value="1"/>
</dbReference>
<name>N2AWV4_9FIRM</name>
<evidence type="ECO:0000313" key="2">
    <source>
        <dbReference type="Proteomes" id="UP000012589"/>
    </source>
</evidence>
<dbReference type="Gene3D" id="1.25.40.10">
    <property type="entry name" value="Tetratricopeptide repeat domain"/>
    <property type="match status" value="1"/>
</dbReference>
<sequence length="224" mass="27079">MGRYDAEIEQEIRKIAEQQQLICRYYHDYEQKIEQHMREENYDRIVALFEQKDVLELAQSDHVFAVLNIIVNIYRMELNEQAADCIWYGRHSIDDIVTVYLQLKMYLWRLEFTDDRTSFMRYVAEQKLSVPCVKWLIHTSAFKKAETIYQIAILYKEHGSFVQAFHMLHYLNECGCDLELVYCEMADIYMRLQQYDAAVEYVKKIQHPSQLLERYKRNWGLVDM</sequence>
<proteinExistence type="predicted"/>
<dbReference type="EMBL" id="AQFT01000039">
    <property type="protein sequence ID" value="EMZ33747.1"/>
    <property type="molecule type" value="Genomic_DNA"/>
</dbReference>
<protein>
    <recommendedName>
        <fullName evidence="3">Tetratricopeptide repeat protein</fullName>
    </recommendedName>
</protein>
<dbReference type="PATRIC" id="fig|1235802.3.peg.1375"/>
<comment type="caution">
    <text evidence="1">The sequence shown here is derived from an EMBL/GenBank/DDBJ whole genome shotgun (WGS) entry which is preliminary data.</text>
</comment>
<evidence type="ECO:0008006" key="3">
    <source>
        <dbReference type="Google" id="ProtNLM"/>
    </source>
</evidence>
<dbReference type="HOGENOM" id="CLU_1233500_0_0_9"/>
<gene>
    <name evidence="1" type="ORF">C823_01286</name>
</gene>
<keyword evidence="2" id="KW-1185">Reference proteome</keyword>
<dbReference type="InterPro" id="IPR011990">
    <property type="entry name" value="TPR-like_helical_dom_sf"/>
</dbReference>